<dbReference type="EMBL" id="JABEMB010000018">
    <property type="protein sequence ID" value="NNH04574.1"/>
    <property type="molecule type" value="Genomic_DNA"/>
</dbReference>
<evidence type="ECO:0000313" key="2">
    <source>
        <dbReference type="EMBL" id="NNH04574.1"/>
    </source>
</evidence>
<organism evidence="2 3">
    <name type="scientific">Microbacterium ulmi</name>
    <dbReference type="NCBI Taxonomy" id="179095"/>
    <lineage>
        <taxon>Bacteria</taxon>
        <taxon>Bacillati</taxon>
        <taxon>Actinomycetota</taxon>
        <taxon>Actinomycetes</taxon>
        <taxon>Micrococcales</taxon>
        <taxon>Microbacteriaceae</taxon>
        <taxon>Microbacterium</taxon>
    </lineage>
</organism>
<gene>
    <name evidence="2" type="ORF">HLA99_12040</name>
</gene>
<comment type="caution">
    <text evidence="2">The sequence shown here is derived from an EMBL/GenBank/DDBJ whole genome shotgun (WGS) entry which is preliminary data.</text>
</comment>
<evidence type="ECO:0000313" key="3">
    <source>
        <dbReference type="Proteomes" id="UP000543598"/>
    </source>
</evidence>
<dbReference type="Pfam" id="PF04480">
    <property type="entry name" value="DUF559"/>
    <property type="match status" value="1"/>
</dbReference>
<sequence length="297" mass="32258">MHPFPPDACRALGGVAKAGDLRAAGCTSRGLRASVASGELLRPRLGTYALPGTSDLAMRALGVGGLLACVSAARSLGLWTLDDGEGSNPHVWIAPTRNTSREVLDGCRIHRDTLIDPPRGPSVGIVDVLRQLLRCHGIETFFTALESALRQGILGRRASERLRRAIPREHRWLVDFARSDADSGLESLLRLRLHAIGMTLAPQVEIPGVGRVDFVVGDCLILETDGATHEGAGRHRDLVRDAVAMSLGFITLRFDYAMIVHEWELVELAVVGALARNRHRSDLGLRIEAEAARKRRS</sequence>
<name>A0A7Y2M182_9MICO</name>
<dbReference type="Proteomes" id="UP000543598">
    <property type="component" value="Unassembled WGS sequence"/>
</dbReference>
<reference evidence="2 3" key="1">
    <citation type="submission" date="2020-05" db="EMBL/GenBank/DDBJ databases">
        <title>MicrobeNet Type strains.</title>
        <authorList>
            <person name="Nicholson A.C."/>
        </authorList>
    </citation>
    <scope>NUCLEOTIDE SEQUENCE [LARGE SCALE GENOMIC DNA]</scope>
    <source>
        <strain evidence="2 3">JCM 14282</strain>
    </source>
</reference>
<accession>A0A7Y2M182</accession>
<feature type="domain" description="DUF559" evidence="1">
    <location>
        <begin position="212"/>
        <end position="268"/>
    </location>
</feature>
<keyword evidence="3" id="KW-1185">Reference proteome</keyword>
<dbReference type="RefSeq" id="WP_167038263.1">
    <property type="nucleotide sequence ID" value="NZ_BAAANA010000001.1"/>
</dbReference>
<dbReference type="InterPro" id="IPR007569">
    <property type="entry name" value="DUF559"/>
</dbReference>
<proteinExistence type="predicted"/>
<dbReference type="AlphaFoldDB" id="A0A7Y2M182"/>
<protein>
    <submittedName>
        <fullName evidence="2">DUF559 domain-containing protein</fullName>
    </submittedName>
</protein>
<evidence type="ECO:0000259" key="1">
    <source>
        <dbReference type="Pfam" id="PF04480"/>
    </source>
</evidence>